<gene>
    <name evidence="2" type="ORF">RM530_18400</name>
</gene>
<dbReference type="EMBL" id="JAVRIC010000067">
    <property type="protein sequence ID" value="MDT0499314.1"/>
    <property type="molecule type" value="Genomic_DNA"/>
</dbReference>
<evidence type="ECO:0000313" key="2">
    <source>
        <dbReference type="EMBL" id="MDT0499314.1"/>
    </source>
</evidence>
<dbReference type="InterPro" id="IPR029057">
    <property type="entry name" value="PRTase-like"/>
</dbReference>
<name>A0ABU2WQ20_9GAMM</name>
<evidence type="ECO:0000313" key="3">
    <source>
        <dbReference type="Proteomes" id="UP001254608"/>
    </source>
</evidence>
<dbReference type="SUPFAM" id="SSF53271">
    <property type="entry name" value="PRTase-like"/>
    <property type="match status" value="1"/>
</dbReference>
<dbReference type="CDD" id="cd06223">
    <property type="entry name" value="PRTases_typeI"/>
    <property type="match status" value="1"/>
</dbReference>
<proteinExistence type="predicted"/>
<protein>
    <submittedName>
        <fullName evidence="2">Phosphoribosyltransferase family protein</fullName>
    </submittedName>
</protein>
<organism evidence="2 3">
    <name type="scientific">Banduia mediterranea</name>
    <dbReference type="NCBI Taxonomy" id="3075609"/>
    <lineage>
        <taxon>Bacteria</taxon>
        <taxon>Pseudomonadati</taxon>
        <taxon>Pseudomonadota</taxon>
        <taxon>Gammaproteobacteria</taxon>
        <taxon>Nevskiales</taxon>
        <taxon>Algiphilaceae</taxon>
        <taxon>Banduia</taxon>
    </lineage>
</organism>
<keyword evidence="2" id="KW-0808">Transferase</keyword>
<evidence type="ECO:0000259" key="1">
    <source>
        <dbReference type="Pfam" id="PF00156"/>
    </source>
</evidence>
<sequence>MSNTRKTSASAQPSDIVEAQKAREALRSASHAGPEPSAVAHQLACRSFAERLHRYRNGRRVIVLGVPPAGVALAAELARQLEVTGDTLVVRGLSVPSRPGRVLGAVTSGGALHIDETQVQALNLGAGVLEPIIASETEQLRKDERRHRGPRPPLAVEGATVILVDEGISSGATMQAAVYALRSLRPASVVIAVCTAPAGLARRYDELADEFICLHETREADTAEAD</sequence>
<dbReference type="RefSeq" id="WP_311366724.1">
    <property type="nucleotide sequence ID" value="NZ_JAVRIC010000067.1"/>
</dbReference>
<dbReference type="InterPro" id="IPR000836">
    <property type="entry name" value="PRTase_dom"/>
</dbReference>
<dbReference type="Proteomes" id="UP001254608">
    <property type="component" value="Unassembled WGS sequence"/>
</dbReference>
<dbReference type="GO" id="GO:0016757">
    <property type="term" value="F:glycosyltransferase activity"/>
    <property type="evidence" value="ECO:0007669"/>
    <property type="project" value="UniProtKB-KW"/>
</dbReference>
<reference evidence="2 3" key="1">
    <citation type="submission" date="2023-09" db="EMBL/GenBank/DDBJ databases">
        <authorList>
            <person name="Rey-Velasco X."/>
        </authorList>
    </citation>
    <scope>NUCLEOTIDE SEQUENCE [LARGE SCALE GENOMIC DNA]</scope>
    <source>
        <strain evidence="2 3">W345</strain>
    </source>
</reference>
<dbReference type="Pfam" id="PF00156">
    <property type="entry name" value="Pribosyltran"/>
    <property type="match status" value="1"/>
</dbReference>
<dbReference type="Gene3D" id="3.40.50.2020">
    <property type="match status" value="1"/>
</dbReference>
<feature type="domain" description="Phosphoribosyltransferase" evidence="1">
    <location>
        <begin position="44"/>
        <end position="214"/>
    </location>
</feature>
<keyword evidence="3" id="KW-1185">Reference proteome</keyword>
<accession>A0ABU2WQ20</accession>
<dbReference type="Gene3D" id="3.30.1310.20">
    <property type="entry name" value="PRTase-like"/>
    <property type="match status" value="1"/>
</dbReference>
<comment type="caution">
    <text evidence="2">The sequence shown here is derived from an EMBL/GenBank/DDBJ whole genome shotgun (WGS) entry which is preliminary data.</text>
</comment>
<keyword evidence="2" id="KW-0328">Glycosyltransferase</keyword>